<reference evidence="2" key="1">
    <citation type="submission" date="2018-03" db="EMBL/GenBank/DDBJ databases">
        <authorList>
            <person name="Guldener U."/>
        </authorList>
    </citation>
    <scope>NUCLEOTIDE SEQUENCE</scope>
</reference>
<dbReference type="AlphaFoldDB" id="A0AAE8M0B4"/>
<keyword evidence="1" id="KW-0472">Membrane</keyword>
<keyword evidence="3" id="KW-1185">Reference proteome</keyword>
<dbReference type="Proteomes" id="UP001187734">
    <property type="component" value="Unassembled WGS sequence"/>
</dbReference>
<comment type="caution">
    <text evidence="2">The sequence shown here is derived from an EMBL/GenBank/DDBJ whole genome shotgun (WGS) entry which is preliminary data.</text>
</comment>
<name>A0AAE8M0B4_9HYPO</name>
<dbReference type="EMBL" id="ONZP01000046">
    <property type="protein sequence ID" value="SPJ71809.1"/>
    <property type="molecule type" value="Genomic_DNA"/>
</dbReference>
<keyword evidence="1" id="KW-0812">Transmembrane</keyword>
<evidence type="ECO:0000313" key="2">
    <source>
        <dbReference type="EMBL" id="SPJ71809.1"/>
    </source>
</evidence>
<feature type="transmembrane region" description="Helical" evidence="1">
    <location>
        <begin position="97"/>
        <end position="115"/>
    </location>
</feature>
<accession>A0AAE8M0B4</accession>
<sequence length="155" mass="17171">MESEWFENEYNTGWFTKPHHYDHYIWLPQFAQPMGKQSSHEDCHWNGHCDAIDCDLSTKGSAWKFLVMNSVTRLWEYFNNANEAIPKVSSLREPLNSMLNAIAIILGVLITAASLGTGTAVVAVVGPAVSGLILVGILHDTTQDVDLGNKIKVEA</sequence>
<keyword evidence="1" id="KW-1133">Transmembrane helix</keyword>
<gene>
    <name evidence="2" type="ORF">FTOL_01537</name>
</gene>
<organism evidence="2 3">
    <name type="scientific">Fusarium torulosum</name>
    <dbReference type="NCBI Taxonomy" id="33205"/>
    <lineage>
        <taxon>Eukaryota</taxon>
        <taxon>Fungi</taxon>
        <taxon>Dikarya</taxon>
        <taxon>Ascomycota</taxon>
        <taxon>Pezizomycotina</taxon>
        <taxon>Sordariomycetes</taxon>
        <taxon>Hypocreomycetidae</taxon>
        <taxon>Hypocreales</taxon>
        <taxon>Nectriaceae</taxon>
        <taxon>Fusarium</taxon>
    </lineage>
</organism>
<protein>
    <submittedName>
        <fullName evidence="2">Uncharacterized protein</fullName>
    </submittedName>
</protein>
<proteinExistence type="predicted"/>
<evidence type="ECO:0000256" key="1">
    <source>
        <dbReference type="SAM" id="Phobius"/>
    </source>
</evidence>
<evidence type="ECO:0000313" key="3">
    <source>
        <dbReference type="Proteomes" id="UP001187734"/>
    </source>
</evidence>